<dbReference type="PROSITE" id="PS50181">
    <property type="entry name" value="FBOX"/>
    <property type="match status" value="1"/>
</dbReference>
<dbReference type="SMART" id="SM00256">
    <property type="entry name" value="FBOX"/>
    <property type="match status" value="1"/>
</dbReference>
<accession>A0ABR4GYH6</accession>
<sequence>MPLHLSIESLPNELKCEIIRYLDPVALISISQTNRHFRGIINPTKTHLTERLLALECLEEFGGPEITYSRHGIASPDHTSPEWKANRWACIDCLRLLPCHSFTNQAVSRLGYRKPIAGSPAVQKCTSWEPTSPTDTRDKPPFSQRYKLDEKEDRILRHRYAIATTHNRGEHLVSNSHSNDAFQLLTARLIKFQDAGLVGFQNMDVHTFASLTEAQESEILDREAQAIELVRAGFNRHHRRCLECRFQRGEFRGCSGAGKGLGTPDVPIVPGRQVWFGSVVDRYFPGVTDVLNAKRPPVNAPLYAIYRETATERPWTLYRVRCAGCERWQELRAFRFGGINPRYQVREVLSSQGHSDSYYNWDEHPVNDNVLNDLRCNQCFVIQHGHKELERILINWLTSLIDAQIVEYAWNLRVGFNYILQHFTFSKKDKASTKPLVWDMKELLTKEALDISRTDVALISQRRMEWLDLYPRLRDGHRKEHGLWFDPDQFFWQWVERYEESKVLWFWLTELRDEIRQAGKGKLLVKWALRRNGTIYS</sequence>
<organism evidence="3 4">
    <name type="scientific">Aspergillus granulosus</name>
    <dbReference type="NCBI Taxonomy" id="176169"/>
    <lineage>
        <taxon>Eukaryota</taxon>
        <taxon>Fungi</taxon>
        <taxon>Dikarya</taxon>
        <taxon>Ascomycota</taxon>
        <taxon>Pezizomycotina</taxon>
        <taxon>Eurotiomycetes</taxon>
        <taxon>Eurotiomycetidae</taxon>
        <taxon>Eurotiales</taxon>
        <taxon>Aspergillaceae</taxon>
        <taxon>Aspergillus</taxon>
        <taxon>Aspergillus subgen. Nidulantes</taxon>
    </lineage>
</organism>
<evidence type="ECO:0000313" key="4">
    <source>
        <dbReference type="Proteomes" id="UP001610334"/>
    </source>
</evidence>
<name>A0ABR4GYH6_9EURO</name>
<evidence type="ECO:0000313" key="3">
    <source>
        <dbReference type="EMBL" id="KAL2808265.1"/>
    </source>
</evidence>
<proteinExistence type="predicted"/>
<gene>
    <name evidence="3" type="ORF">BJX63DRAFT_39666</name>
</gene>
<dbReference type="CDD" id="cd09917">
    <property type="entry name" value="F-box_SF"/>
    <property type="match status" value="1"/>
</dbReference>
<evidence type="ECO:0000259" key="2">
    <source>
        <dbReference type="PROSITE" id="PS50181"/>
    </source>
</evidence>
<dbReference type="InterPro" id="IPR001810">
    <property type="entry name" value="F-box_dom"/>
</dbReference>
<dbReference type="EMBL" id="JBFXLT010000116">
    <property type="protein sequence ID" value="KAL2808265.1"/>
    <property type="molecule type" value="Genomic_DNA"/>
</dbReference>
<evidence type="ECO:0000256" key="1">
    <source>
        <dbReference type="SAM" id="MobiDB-lite"/>
    </source>
</evidence>
<protein>
    <recommendedName>
        <fullName evidence="2">F-box domain-containing protein</fullName>
    </recommendedName>
</protein>
<dbReference type="SUPFAM" id="SSF81383">
    <property type="entry name" value="F-box domain"/>
    <property type="match status" value="1"/>
</dbReference>
<feature type="region of interest" description="Disordered" evidence="1">
    <location>
        <begin position="123"/>
        <end position="143"/>
    </location>
</feature>
<feature type="domain" description="F-box" evidence="2">
    <location>
        <begin position="4"/>
        <end position="52"/>
    </location>
</feature>
<feature type="compositionally biased region" description="Polar residues" evidence="1">
    <location>
        <begin position="124"/>
        <end position="134"/>
    </location>
</feature>
<dbReference type="InterPro" id="IPR036047">
    <property type="entry name" value="F-box-like_dom_sf"/>
</dbReference>
<dbReference type="Pfam" id="PF12937">
    <property type="entry name" value="F-box-like"/>
    <property type="match status" value="1"/>
</dbReference>
<keyword evidence="4" id="KW-1185">Reference proteome</keyword>
<reference evidence="3 4" key="1">
    <citation type="submission" date="2024-07" db="EMBL/GenBank/DDBJ databases">
        <title>Section-level genome sequencing and comparative genomics of Aspergillus sections Usti and Cavernicolus.</title>
        <authorList>
            <consortium name="Lawrence Berkeley National Laboratory"/>
            <person name="Nybo J.L."/>
            <person name="Vesth T.C."/>
            <person name="Theobald S."/>
            <person name="Frisvad J.C."/>
            <person name="Larsen T.O."/>
            <person name="Kjaerboelling I."/>
            <person name="Rothschild-Mancinelli K."/>
            <person name="Lyhne E.K."/>
            <person name="Kogle M.E."/>
            <person name="Barry K."/>
            <person name="Clum A."/>
            <person name="Na H."/>
            <person name="Ledsgaard L."/>
            <person name="Lin J."/>
            <person name="Lipzen A."/>
            <person name="Kuo A."/>
            <person name="Riley R."/>
            <person name="Mondo S."/>
            <person name="Labutti K."/>
            <person name="Haridas S."/>
            <person name="Pangalinan J."/>
            <person name="Salamov A.A."/>
            <person name="Simmons B.A."/>
            <person name="Magnuson J.K."/>
            <person name="Chen J."/>
            <person name="Drula E."/>
            <person name="Henrissat B."/>
            <person name="Wiebenga A."/>
            <person name="Lubbers R.J."/>
            <person name="Gomes A.C."/>
            <person name="Makela M.R."/>
            <person name="Stajich J."/>
            <person name="Grigoriev I.V."/>
            <person name="Mortensen U.H."/>
            <person name="De Vries R.P."/>
            <person name="Baker S.E."/>
            <person name="Andersen M.R."/>
        </authorList>
    </citation>
    <scope>NUCLEOTIDE SEQUENCE [LARGE SCALE GENOMIC DNA]</scope>
    <source>
        <strain evidence="3 4">CBS 588.65</strain>
    </source>
</reference>
<comment type="caution">
    <text evidence="3">The sequence shown here is derived from an EMBL/GenBank/DDBJ whole genome shotgun (WGS) entry which is preliminary data.</text>
</comment>
<dbReference type="Gene3D" id="1.20.1280.50">
    <property type="match status" value="1"/>
</dbReference>
<dbReference type="Proteomes" id="UP001610334">
    <property type="component" value="Unassembled WGS sequence"/>
</dbReference>